<dbReference type="InterPro" id="IPR013655">
    <property type="entry name" value="PAS_fold_3"/>
</dbReference>
<dbReference type="NCBIfam" id="TIGR00229">
    <property type="entry name" value="sensory_box"/>
    <property type="match status" value="2"/>
</dbReference>
<dbReference type="SMART" id="SM00091">
    <property type="entry name" value="PAS"/>
    <property type="match status" value="2"/>
</dbReference>
<accession>A0ABS4EMX4</accession>
<evidence type="ECO:0000256" key="1">
    <source>
        <dbReference type="ARBA" id="ARBA00022500"/>
    </source>
</evidence>
<dbReference type="Pfam" id="PF08447">
    <property type="entry name" value="PAS_3"/>
    <property type="match status" value="2"/>
</dbReference>
<reference evidence="9 10" key="1">
    <citation type="submission" date="2021-03" db="EMBL/GenBank/DDBJ databases">
        <title>Genomic Encyclopedia of Type Strains, Phase IV (KMG-IV): sequencing the most valuable type-strain genomes for metagenomic binning, comparative biology and taxonomic classification.</title>
        <authorList>
            <person name="Goeker M."/>
        </authorList>
    </citation>
    <scope>NUCLEOTIDE SEQUENCE [LARGE SCALE GENOMIC DNA]</scope>
    <source>
        <strain evidence="9 10">DSM 26427</strain>
    </source>
</reference>
<dbReference type="PROSITE" id="PS50113">
    <property type="entry name" value="PAC"/>
    <property type="match status" value="1"/>
</dbReference>
<feature type="domain" description="PAS" evidence="6">
    <location>
        <begin position="25"/>
        <end position="55"/>
    </location>
</feature>
<keyword evidence="10" id="KW-1185">Reference proteome</keyword>
<dbReference type="PANTHER" id="PTHR43531:SF11">
    <property type="entry name" value="METHYL-ACCEPTING CHEMOTAXIS PROTEIN 3"/>
    <property type="match status" value="1"/>
</dbReference>
<dbReference type="Gene3D" id="1.10.287.950">
    <property type="entry name" value="Methyl-accepting chemotaxis protein"/>
    <property type="match status" value="1"/>
</dbReference>
<dbReference type="PROSITE" id="PS50112">
    <property type="entry name" value="PAS"/>
    <property type="match status" value="1"/>
</dbReference>
<evidence type="ECO:0000259" key="7">
    <source>
        <dbReference type="PROSITE" id="PS50113"/>
    </source>
</evidence>
<evidence type="ECO:0000259" key="8">
    <source>
        <dbReference type="PROSITE" id="PS50885"/>
    </source>
</evidence>
<dbReference type="PRINTS" id="PR00260">
    <property type="entry name" value="CHEMTRNSDUCR"/>
</dbReference>
<dbReference type="PANTHER" id="PTHR43531">
    <property type="entry name" value="PROTEIN ICFG"/>
    <property type="match status" value="1"/>
</dbReference>
<evidence type="ECO:0000256" key="3">
    <source>
        <dbReference type="PROSITE-ProRule" id="PRU00284"/>
    </source>
</evidence>
<protein>
    <submittedName>
        <fullName evidence="9">Methyl-accepting chemotaxis protein</fullName>
    </submittedName>
</protein>
<evidence type="ECO:0000256" key="4">
    <source>
        <dbReference type="SAM" id="MobiDB-lite"/>
    </source>
</evidence>
<feature type="domain" description="Methyl-accepting transducer" evidence="5">
    <location>
        <begin position="303"/>
        <end position="532"/>
    </location>
</feature>
<dbReference type="SMART" id="SM00086">
    <property type="entry name" value="PAC"/>
    <property type="match status" value="2"/>
</dbReference>
<name>A0ABS4EMX4_9HYPH</name>
<dbReference type="InterPro" id="IPR004089">
    <property type="entry name" value="MCPsignal_dom"/>
</dbReference>
<evidence type="ECO:0000256" key="2">
    <source>
        <dbReference type="ARBA" id="ARBA00029447"/>
    </source>
</evidence>
<evidence type="ECO:0000259" key="5">
    <source>
        <dbReference type="PROSITE" id="PS50111"/>
    </source>
</evidence>
<feature type="domain" description="PAC" evidence="7">
    <location>
        <begin position="205"/>
        <end position="257"/>
    </location>
</feature>
<evidence type="ECO:0000313" key="10">
    <source>
        <dbReference type="Proteomes" id="UP000823786"/>
    </source>
</evidence>
<dbReference type="CDD" id="cd00130">
    <property type="entry name" value="PAS"/>
    <property type="match status" value="2"/>
</dbReference>
<evidence type="ECO:0000313" key="9">
    <source>
        <dbReference type="EMBL" id="MBP1859291.1"/>
    </source>
</evidence>
<dbReference type="SMART" id="SM00283">
    <property type="entry name" value="MA"/>
    <property type="match status" value="1"/>
</dbReference>
<dbReference type="InterPro" id="IPR004090">
    <property type="entry name" value="Chemotax_Me-accpt_rcpt"/>
</dbReference>
<evidence type="ECO:0000259" key="6">
    <source>
        <dbReference type="PROSITE" id="PS50112"/>
    </source>
</evidence>
<dbReference type="SUPFAM" id="SSF55785">
    <property type="entry name" value="PYP-like sensor domain (PAS domain)"/>
    <property type="match status" value="2"/>
</dbReference>
<sequence length="595" mass="64266">MSKLFPFFGGDTAAVMAAMHKSQAIIEFDLNGNILNANPNFCAALGYELSEIKGKHHRIFVDPGEAASTDYREFWARLARGEYDKRQYKRITKSGREIWIEGSYNPVYRGGKPYKVVKFATDITAAKQQATEDAGKLNAVSRSQAVIEFTPTGEILTANANFCGALGYQLSEIQGKHHRMFCDPAYVQTEEYRQFWEKLGRGEFTANEFLRFGKGGKEIWIQAAYNPIVDDKGKVFKVVKYATDVTERMGAVATLATALKNLSEGDLTQSLDKPFVPTMEKVRHDFNDAVAKLRSAMQSVGANAQAIAAGSTEIRSAADDLSKRTEQQAASVEETAAALEEITTTVADSSRRAEEAGNLVAATRENAERSGAVVRNAITAMGQIEHSSREISNIIGVIDDIAFQTNLLALNAGVEAARAGDAGKGFAVVAQEVRELAQRSAKAAKEIKALINASGEQVKSGVSLVGETGKALEQIVKQVQEINTNVVAIVEGAREQATGLKEINQSVNTMDKGTQQNAAMVEQSTAASHSLAREAEALFALLGQFRVGQRTSSPRAVDAGHHPRPVASPARKVAGQVIRAFSGSAAPAQDSWEEF</sequence>
<dbReference type="PROSITE" id="PS50885">
    <property type="entry name" value="HAMP"/>
    <property type="match status" value="1"/>
</dbReference>
<feature type="region of interest" description="Disordered" evidence="4">
    <location>
        <begin position="552"/>
        <end position="571"/>
    </location>
</feature>
<dbReference type="InterPro" id="IPR000700">
    <property type="entry name" value="PAS-assoc_C"/>
</dbReference>
<gene>
    <name evidence="9" type="ORF">J2Z75_002803</name>
</gene>
<proteinExistence type="inferred from homology"/>
<dbReference type="EMBL" id="JAGGJV010000004">
    <property type="protein sequence ID" value="MBP1859291.1"/>
    <property type="molecule type" value="Genomic_DNA"/>
</dbReference>
<comment type="caution">
    <text evidence="9">The sequence shown here is derived from an EMBL/GenBank/DDBJ whole genome shotgun (WGS) entry which is preliminary data.</text>
</comment>
<keyword evidence="3" id="KW-0807">Transducer</keyword>
<organism evidence="9 10">
    <name type="scientific">Rhizobium herbae</name>
    <dbReference type="NCBI Taxonomy" id="508661"/>
    <lineage>
        <taxon>Bacteria</taxon>
        <taxon>Pseudomonadati</taxon>
        <taxon>Pseudomonadota</taxon>
        <taxon>Alphaproteobacteria</taxon>
        <taxon>Hyphomicrobiales</taxon>
        <taxon>Rhizobiaceae</taxon>
        <taxon>Rhizobium/Agrobacterium group</taxon>
        <taxon>Rhizobium</taxon>
    </lineage>
</organism>
<keyword evidence="1" id="KW-0145">Chemotaxis</keyword>
<feature type="domain" description="HAMP" evidence="8">
    <location>
        <begin position="246"/>
        <end position="298"/>
    </location>
</feature>
<dbReference type="Pfam" id="PF00015">
    <property type="entry name" value="MCPsignal"/>
    <property type="match status" value="1"/>
</dbReference>
<dbReference type="InterPro" id="IPR000014">
    <property type="entry name" value="PAS"/>
</dbReference>
<dbReference type="Proteomes" id="UP000823786">
    <property type="component" value="Unassembled WGS sequence"/>
</dbReference>
<dbReference type="InterPro" id="IPR051310">
    <property type="entry name" value="MCP_chemotaxis"/>
</dbReference>
<dbReference type="CDD" id="cd11386">
    <property type="entry name" value="MCP_signal"/>
    <property type="match status" value="1"/>
</dbReference>
<dbReference type="RefSeq" id="WP_209853252.1">
    <property type="nucleotide sequence ID" value="NZ_JAGGJV010000004.1"/>
</dbReference>
<dbReference type="InterPro" id="IPR035965">
    <property type="entry name" value="PAS-like_dom_sf"/>
</dbReference>
<dbReference type="InterPro" id="IPR003660">
    <property type="entry name" value="HAMP_dom"/>
</dbReference>
<dbReference type="SUPFAM" id="SSF58104">
    <property type="entry name" value="Methyl-accepting chemotaxis protein (MCP) signaling domain"/>
    <property type="match status" value="1"/>
</dbReference>
<dbReference type="InterPro" id="IPR001610">
    <property type="entry name" value="PAC"/>
</dbReference>
<dbReference type="Gene3D" id="3.30.450.20">
    <property type="entry name" value="PAS domain"/>
    <property type="match status" value="2"/>
</dbReference>
<dbReference type="PROSITE" id="PS50111">
    <property type="entry name" value="CHEMOTAXIS_TRANSDUC_2"/>
    <property type="match status" value="1"/>
</dbReference>
<comment type="similarity">
    <text evidence="2">Belongs to the methyl-accepting chemotaxis (MCP) protein family.</text>
</comment>